<evidence type="ECO:0000256" key="5">
    <source>
        <dbReference type="ARBA" id="ARBA00022679"/>
    </source>
</evidence>
<comment type="similarity">
    <text evidence="2">Belongs to the PduL family.</text>
</comment>
<evidence type="ECO:0000256" key="1">
    <source>
        <dbReference type="ARBA" id="ARBA00001947"/>
    </source>
</evidence>
<keyword evidence="6" id="KW-0479">Metal-binding</keyword>
<evidence type="ECO:0000256" key="9">
    <source>
        <dbReference type="ARBA" id="ARBA00024322"/>
    </source>
</evidence>
<evidence type="ECO:0000256" key="4">
    <source>
        <dbReference type="ARBA" id="ARBA00020837"/>
    </source>
</evidence>
<evidence type="ECO:0000313" key="15">
    <source>
        <dbReference type="EMBL" id="TWT73055.1"/>
    </source>
</evidence>
<protein>
    <recommendedName>
        <fullName evidence="4">Phosphate propanoyltransferase</fullName>
        <ecNumber evidence="3">2.3.1.222</ecNumber>
    </recommendedName>
    <alternativeName>
        <fullName evidence="12">Phosphate acyltransferase PduL</fullName>
    </alternativeName>
    <alternativeName>
        <fullName evidence="11">Phosphotransacylase PduL</fullName>
    </alternativeName>
    <alternativeName>
        <fullName evidence="13">Propanediol utilization protein PduL</fullName>
    </alternativeName>
</protein>
<keyword evidence="10" id="KW-1283">Bacterial microcompartment</keyword>
<feature type="region of interest" description="Disordered" evidence="14">
    <location>
        <begin position="20"/>
        <end position="45"/>
    </location>
</feature>
<sequence>MSMTVDRTQIEALVRSAIRQTQPPGGSALPSASANPPVAKSSSPLGWVDGKPNLRVSISARHCHLTDEHVEILFGKGSVLEPDKDLYQDGFYAAKQTVMVVGPRRRMLPSVRVLGPTRAFSQLELAFTDSISLGIDAPVRHSGNIEGTPGCVLVGPAGTVQLDQGVIRAARHVHMNDHDAAYFGVANGDMMQLLIKSADCSMTFDDVLVRADKAAKLEVHIDTDEGNACHLDAASEVHLQPMPQPCACGH</sequence>
<evidence type="ECO:0000256" key="12">
    <source>
        <dbReference type="ARBA" id="ARBA00030939"/>
    </source>
</evidence>
<evidence type="ECO:0000256" key="10">
    <source>
        <dbReference type="ARBA" id="ARBA00024446"/>
    </source>
</evidence>
<dbReference type="Pfam" id="PF06130">
    <property type="entry name" value="PTAC"/>
    <property type="match status" value="1"/>
</dbReference>
<dbReference type="GO" id="GO:0031469">
    <property type="term" value="C:bacterial microcompartment"/>
    <property type="evidence" value="ECO:0007669"/>
    <property type="project" value="UniProtKB-SubCell"/>
</dbReference>
<evidence type="ECO:0000256" key="6">
    <source>
        <dbReference type="ARBA" id="ARBA00022723"/>
    </source>
</evidence>
<dbReference type="InterPro" id="IPR008300">
    <property type="entry name" value="PTAC"/>
</dbReference>
<dbReference type="GO" id="GO:0046872">
    <property type="term" value="F:metal ion binding"/>
    <property type="evidence" value="ECO:0007669"/>
    <property type="project" value="UniProtKB-KW"/>
</dbReference>
<gene>
    <name evidence="15" type="primary">pduL</name>
    <name evidence="15" type="ORF">CA85_15210</name>
</gene>
<keyword evidence="8 15" id="KW-0012">Acyltransferase</keyword>
<evidence type="ECO:0000256" key="7">
    <source>
        <dbReference type="ARBA" id="ARBA00022833"/>
    </source>
</evidence>
<reference evidence="15 16" key="1">
    <citation type="submission" date="2019-02" db="EMBL/GenBank/DDBJ databases">
        <title>Deep-cultivation of Planctomycetes and their phenomic and genomic characterization uncovers novel biology.</title>
        <authorList>
            <person name="Wiegand S."/>
            <person name="Jogler M."/>
            <person name="Boedeker C."/>
            <person name="Pinto D."/>
            <person name="Vollmers J."/>
            <person name="Rivas-Marin E."/>
            <person name="Kohn T."/>
            <person name="Peeters S.H."/>
            <person name="Heuer A."/>
            <person name="Rast P."/>
            <person name="Oberbeckmann S."/>
            <person name="Bunk B."/>
            <person name="Jeske O."/>
            <person name="Meyerdierks A."/>
            <person name="Storesund J.E."/>
            <person name="Kallscheuer N."/>
            <person name="Luecker S."/>
            <person name="Lage O.M."/>
            <person name="Pohl T."/>
            <person name="Merkel B.J."/>
            <person name="Hornburger P."/>
            <person name="Mueller R.-W."/>
            <person name="Bruemmer F."/>
            <person name="Labrenz M."/>
            <person name="Spormann A.M."/>
            <person name="Op Den Camp H."/>
            <person name="Overmann J."/>
            <person name="Amann R."/>
            <person name="Jetten M.S.M."/>
            <person name="Mascher T."/>
            <person name="Medema M.H."/>
            <person name="Devos D.P."/>
            <person name="Kaster A.-K."/>
            <person name="Ovreas L."/>
            <person name="Rohde M."/>
            <person name="Galperin M.Y."/>
            <person name="Jogler C."/>
        </authorList>
    </citation>
    <scope>NUCLEOTIDE SEQUENCE [LARGE SCALE GENOMIC DNA]</scope>
    <source>
        <strain evidence="15 16">CA85</strain>
    </source>
</reference>
<keyword evidence="5 15" id="KW-0808">Transferase</keyword>
<dbReference type="GO" id="GO:0016747">
    <property type="term" value="F:acyltransferase activity, transferring groups other than amino-acyl groups"/>
    <property type="evidence" value="ECO:0007669"/>
    <property type="project" value="InterPro"/>
</dbReference>
<evidence type="ECO:0000313" key="16">
    <source>
        <dbReference type="Proteomes" id="UP000318053"/>
    </source>
</evidence>
<dbReference type="PANTHER" id="PTHR39453">
    <property type="entry name" value="PHOSPHATE PROPANOYLTRANSFERASE"/>
    <property type="match status" value="1"/>
</dbReference>
<evidence type="ECO:0000256" key="13">
    <source>
        <dbReference type="ARBA" id="ARBA00033077"/>
    </source>
</evidence>
<feature type="compositionally biased region" description="Polar residues" evidence="14">
    <location>
        <begin position="20"/>
        <end position="44"/>
    </location>
</feature>
<name>A0A5C5YFD7_9BACT</name>
<dbReference type="Proteomes" id="UP000318053">
    <property type="component" value="Unassembled WGS sequence"/>
</dbReference>
<keyword evidence="16" id="KW-1185">Reference proteome</keyword>
<dbReference type="EMBL" id="SJPK01000003">
    <property type="protein sequence ID" value="TWT73055.1"/>
    <property type="molecule type" value="Genomic_DNA"/>
</dbReference>
<comment type="caution">
    <text evidence="15">The sequence shown here is derived from an EMBL/GenBank/DDBJ whole genome shotgun (WGS) entry which is preliminary data.</text>
</comment>
<evidence type="ECO:0000256" key="3">
    <source>
        <dbReference type="ARBA" id="ARBA00012206"/>
    </source>
</evidence>
<keyword evidence="7" id="KW-0862">Zinc</keyword>
<accession>A0A5C5YFD7</accession>
<proteinExistence type="inferred from homology"/>
<dbReference type="NCBIfam" id="NF011652">
    <property type="entry name" value="PRK15070.1"/>
    <property type="match status" value="1"/>
</dbReference>
<evidence type="ECO:0000256" key="14">
    <source>
        <dbReference type="SAM" id="MobiDB-lite"/>
    </source>
</evidence>
<evidence type="ECO:0000256" key="11">
    <source>
        <dbReference type="ARBA" id="ARBA00030044"/>
    </source>
</evidence>
<organism evidence="15 16">
    <name type="scientific">Allorhodopirellula solitaria</name>
    <dbReference type="NCBI Taxonomy" id="2527987"/>
    <lineage>
        <taxon>Bacteria</taxon>
        <taxon>Pseudomonadati</taxon>
        <taxon>Planctomycetota</taxon>
        <taxon>Planctomycetia</taxon>
        <taxon>Pirellulales</taxon>
        <taxon>Pirellulaceae</taxon>
        <taxon>Allorhodopirellula</taxon>
    </lineage>
</organism>
<evidence type="ECO:0000256" key="2">
    <source>
        <dbReference type="ARBA" id="ARBA00007342"/>
    </source>
</evidence>
<evidence type="ECO:0000256" key="8">
    <source>
        <dbReference type="ARBA" id="ARBA00023315"/>
    </source>
</evidence>
<comment type="cofactor">
    <cofactor evidence="1">
        <name>Zn(2+)</name>
        <dbReference type="ChEBI" id="CHEBI:29105"/>
    </cofactor>
</comment>
<dbReference type="AlphaFoldDB" id="A0A5C5YFD7"/>
<dbReference type="EC" id="2.3.1.222" evidence="3"/>
<comment type="subcellular location">
    <subcellularLocation>
        <location evidence="9">Bacterial microcompartment</location>
    </subcellularLocation>
</comment>
<dbReference type="OrthoDB" id="9784365at2"/>
<dbReference type="RefSeq" id="WP_146390634.1">
    <property type="nucleotide sequence ID" value="NZ_SJPK01000003.1"/>
</dbReference>
<dbReference type="PANTHER" id="PTHR39453:SF1">
    <property type="entry name" value="PHOSPHATE PROPANOYLTRANSFERASE"/>
    <property type="match status" value="1"/>
</dbReference>